<comment type="caution">
    <text evidence="1">The sequence shown here is derived from an EMBL/GenBank/DDBJ whole genome shotgun (WGS) entry which is preliminary data.</text>
</comment>
<evidence type="ECO:0000313" key="2">
    <source>
        <dbReference type="Proteomes" id="UP000838308"/>
    </source>
</evidence>
<dbReference type="EMBL" id="CALBWS010000007">
    <property type="protein sequence ID" value="CAH2714402.1"/>
    <property type="molecule type" value="Genomic_DNA"/>
</dbReference>
<keyword evidence="2" id="KW-1185">Reference proteome</keyword>
<dbReference type="Pfam" id="PF09560">
    <property type="entry name" value="Spore_YunB"/>
    <property type="match status" value="1"/>
</dbReference>
<gene>
    <name evidence="1" type="primary">yunB</name>
    <name evidence="1" type="ORF">BACCIP111895_01565</name>
</gene>
<dbReference type="NCBIfam" id="TIGR02832">
    <property type="entry name" value="spo_yunB"/>
    <property type="match status" value="1"/>
</dbReference>
<dbReference type="RefSeq" id="WP_248734727.1">
    <property type="nucleotide sequence ID" value="NZ_CALBWS010000007.1"/>
</dbReference>
<dbReference type="PIRSF" id="PIRSF021383">
    <property type="entry name" value="YunB"/>
    <property type="match status" value="1"/>
</dbReference>
<reference evidence="1" key="1">
    <citation type="submission" date="2022-04" db="EMBL/GenBank/DDBJ databases">
        <authorList>
            <person name="Criscuolo A."/>
        </authorList>
    </citation>
    <scope>NUCLEOTIDE SEQUENCE</scope>
    <source>
        <strain evidence="1">CIP111895</strain>
    </source>
</reference>
<name>A0ABM9EP99_9BACI</name>
<dbReference type="InterPro" id="IPR014197">
    <property type="entry name" value="Sporulation_prot_YunB"/>
</dbReference>
<organism evidence="1 2">
    <name type="scientific">Neobacillus rhizosphaerae</name>
    <dbReference type="NCBI Taxonomy" id="2880965"/>
    <lineage>
        <taxon>Bacteria</taxon>
        <taxon>Bacillati</taxon>
        <taxon>Bacillota</taxon>
        <taxon>Bacilli</taxon>
        <taxon>Bacillales</taxon>
        <taxon>Bacillaceae</taxon>
        <taxon>Neobacillus</taxon>
    </lineage>
</organism>
<dbReference type="Proteomes" id="UP000838308">
    <property type="component" value="Unassembled WGS sequence"/>
</dbReference>
<proteinExistence type="predicted"/>
<evidence type="ECO:0000313" key="1">
    <source>
        <dbReference type="EMBL" id="CAH2714402.1"/>
    </source>
</evidence>
<protein>
    <submittedName>
        <fullName evidence="1">Sporulation protein YunB</fullName>
    </submittedName>
</protein>
<sequence>MAKFRRRRKWRGQLPFRYVLLLSFVFFLFSTATGLWLVNKGIEPILMGYAESQTRKIASLVINKAISKKAVDFGDVNNVIEITPGPDGSAPSANLKTEIVNRKLSEITSQIQKNLTAAEKGDLSSLEHVTDVEIETNVTKHSDGIVWYVPIGQATNIALFGNLGPKIPVKFNAIGDVRPDVKIDPKPIGINNTWIDVSIHLEVSVRIITPFATKITKLDQSIFVGGTLVQGVVPQYYNGGNSSPPSLQLPKDKSGN</sequence>
<accession>A0ABM9EP99</accession>